<evidence type="ECO:0000313" key="1">
    <source>
        <dbReference type="Proteomes" id="UP000790787"/>
    </source>
</evidence>
<accession>A0AC58UQR2</accession>
<organism evidence="1 2">
    <name type="scientific">Nicotiana tabacum</name>
    <name type="common">Common tobacco</name>
    <dbReference type="NCBI Taxonomy" id="4097"/>
    <lineage>
        <taxon>Eukaryota</taxon>
        <taxon>Viridiplantae</taxon>
        <taxon>Streptophyta</taxon>
        <taxon>Embryophyta</taxon>
        <taxon>Tracheophyta</taxon>
        <taxon>Spermatophyta</taxon>
        <taxon>Magnoliopsida</taxon>
        <taxon>eudicotyledons</taxon>
        <taxon>Gunneridae</taxon>
        <taxon>Pentapetalae</taxon>
        <taxon>asterids</taxon>
        <taxon>lamiids</taxon>
        <taxon>Solanales</taxon>
        <taxon>Solanaceae</taxon>
        <taxon>Nicotianoideae</taxon>
        <taxon>Nicotianeae</taxon>
        <taxon>Nicotiana</taxon>
    </lineage>
</organism>
<name>A0AC58UQR2_TOBAC</name>
<proteinExistence type="predicted"/>
<protein>
    <submittedName>
        <fullName evidence="2">Uncharacterized protein LOC142181981</fullName>
    </submittedName>
</protein>
<sequence>MAIGDADTTNTTTVEIQSTIDVSSSFYIHPCNSPGLVLVPVPFDGLGYRSWRRGVLRSLCLKNKLGFITRECVKPNSNSSSFRQWERCDDMVTSWILNSLAKEIADSVKYVNTSFELWR</sequence>
<dbReference type="RefSeq" id="XP_075111822.1">
    <property type="nucleotide sequence ID" value="XM_075255721.1"/>
</dbReference>
<reference evidence="1" key="1">
    <citation type="journal article" date="2014" name="Nat. Commun.">
        <title>The tobacco genome sequence and its comparison with those of tomato and potato.</title>
        <authorList>
            <person name="Sierro N."/>
            <person name="Battey J.N."/>
            <person name="Ouadi S."/>
            <person name="Bakaher N."/>
            <person name="Bovet L."/>
            <person name="Willig A."/>
            <person name="Goepfert S."/>
            <person name="Peitsch M.C."/>
            <person name="Ivanov N.V."/>
        </authorList>
    </citation>
    <scope>NUCLEOTIDE SEQUENCE [LARGE SCALE GENOMIC DNA]</scope>
</reference>
<dbReference type="Proteomes" id="UP000790787">
    <property type="component" value="Chromosome 6"/>
</dbReference>
<keyword evidence="1" id="KW-1185">Reference proteome</keyword>
<reference evidence="2" key="2">
    <citation type="submission" date="2025-08" db="UniProtKB">
        <authorList>
            <consortium name="RefSeq"/>
        </authorList>
    </citation>
    <scope>IDENTIFICATION</scope>
    <source>
        <tissue evidence="2">Leaf</tissue>
    </source>
</reference>
<gene>
    <name evidence="2" type="primary">LOC142181981</name>
</gene>
<evidence type="ECO:0000313" key="2">
    <source>
        <dbReference type="RefSeq" id="XP_075111822.1"/>
    </source>
</evidence>